<sequence length="665" mass="70810">MKVRLAAFAAALLLVPLVPAPALASSPTPAAAQVAPPTGCGFQNLGTMPLVGATTAGTALDPTYRRGPRVYSVTSSASGPAVLGIRDARDGSLVAERPLPLALGSWAVTVAPDHSVYVGSYNATAGAMGRLFRYVPETDTVTEAGIAIPGETFIWTVAASRDGRSVYGGTSPSGKLFRYDVASGRFTDLGSPLPGEQYVRDLAIGGDGTIYAGMGATSMKVVALTPEGRVKKVIDAPIAGDGWAYDVDIVGRYLLVRFVTTTATNPMGVYDLRTGRWKDVVDDVDSLTLGGGARGDHVYLFQGDELTRYDLDRGRATRLGFTDYGDGAARPLGWLGNTLVGTASTGKIWHYDSRTRQGEVFETTLNGQPVSVRSMGIGPDGRVYAGGFFTGGLAAYDTATGESQFWPNVGQSEGMVTHKGKLYLGVYPGARIYEWDGEAPRQLLTLSEQEQDRPFAMVSAGDHLAFGTVPKSGAAGGALGLYDPATGDTVIRRNIVPGHSIVGLAYRDGVVYGATSAFGGLGRPLDTVAYVFAYDIATDTVKWQTAPVPGDLSLGSITFDDRGRLWGMTPDAVFEMDPATGQTLRTAKHQDYPWANQTQVWLDTNIEFHAGAIWAKAQGKAYRVDRDTLAFTQIVRPVSLMLKAPDGHLYLSRNENFYTYRICGS</sequence>
<keyword evidence="1" id="KW-0732">Signal</keyword>
<protein>
    <recommendedName>
        <fullName evidence="4">Outer membrane protein assembly factor BamB, contains PQQ-like beta-propeller repeat</fullName>
    </recommendedName>
</protein>
<dbReference type="Gene3D" id="2.130.10.10">
    <property type="entry name" value="YVTN repeat-like/Quinoprotein amine dehydrogenase"/>
    <property type="match status" value="2"/>
</dbReference>
<dbReference type="InterPro" id="IPR011047">
    <property type="entry name" value="Quinoprotein_ADH-like_sf"/>
</dbReference>
<keyword evidence="3" id="KW-1185">Reference proteome</keyword>
<evidence type="ECO:0008006" key="4">
    <source>
        <dbReference type="Google" id="ProtNLM"/>
    </source>
</evidence>
<name>A0ABP7CF34_9ACTN</name>
<organism evidence="2 3">
    <name type="scientific">Nonomuraea antimicrobica</name>
    <dbReference type="NCBI Taxonomy" id="561173"/>
    <lineage>
        <taxon>Bacteria</taxon>
        <taxon>Bacillati</taxon>
        <taxon>Actinomycetota</taxon>
        <taxon>Actinomycetes</taxon>
        <taxon>Streptosporangiales</taxon>
        <taxon>Streptosporangiaceae</taxon>
        <taxon>Nonomuraea</taxon>
    </lineage>
</organism>
<gene>
    <name evidence="2" type="ORF">GCM10022224_063430</name>
</gene>
<proteinExistence type="predicted"/>
<dbReference type="InterPro" id="IPR015943">
    <property type="entry name" value="WD40/YVTN_repeat-like_dom_sf"/>
</dbReference>
<dbReference type="EMBL" id="BAAAZP010000112">
    <property type="protein sequence ID" value="GAA3689286.1"/>
    <property type="molecule type" value="Genomic_DNA"/>
</dbReference>
<accession>A0ABP7CF34</accession>
<dbReference type="RefSeq" id="WP_344886431.1">
    <property type="nucleotide sequence ID" value="NZ_BAAAZP010000112.1"/>
</dbReference>
<dbReference type="Proteomes" id="UP001500902">
    <property type="component" value="Unassembled WGS sequence"/>
</dbReference>
<comment type="caution">
    <text evidence="2">The sequence shown here is derived from an EMBL/GenBank/DDBJ whole genome shotgun (WGS) entry which is preliminary data.</text>
</comment>
<dbReference type="SUPFAM" id="SSF101908">
    <property type="entry name" value="Putative isomerase YbhE"/>
    <property type="match status" value="1"/>
</dbReference>
<evidence type="ECO:0000313" key="3">
    <source>
        <dbReference type="Proteomes" id="UP001500902"/>
    </source>
</evidence>
<evidence type="ECO:0000256" key="1">
    <source>
        <dbReference type="SAM" id="SignalP"/>
    </source>
</evidence>
<reference evidence="3" key="1">
    <citation type="journal article" date="2019" name="Int. J. Syst. Evol. Microbiol.">
        <title>The Global Catalogue of Microorganisms (GCM) 10K type strain sequencing project: providing services to taxonomists for standard genome sequencing and annotation.</title>
        <authorList>
            <consortium name="The Broad Institute Genomics Platform"/>
            <consortium name="The Broad Institute Genome Sequencing Center for Infectious Disease"/>
            <person name="Wu L."/>
            <person name="Ma J."/>
        </authorList>
    </citation>
    <scope>NUCLEOTIDE SEQUENCE [LARGE SCALE GENOMIC DNA]</scope>
    <source>
        <strain evidence="3">JCM 16904</strain>
    </source>
</reference>
<evidence type="ECO:0000313" key="2">
    <source>
        <dbReference type="EMBL" id="GAA3689286.1"/>
    </source>
</evidence>
<feature type="chain" id="PRO_5045511834" description="Outer membrane protein assembly factor BamB, contains PQQ-like beta-propeller repeat" evidence="1">
    <location>
        <begin position="25"/>
        <end position="665"/>
    </location>
</feature>
<dbReference type="SUPFAM" id="SSF50998">
    <property type="entry name" value="Quinoprotein alcohol dehydrogenase-like"/>
    <property type="match status" value="1"/>
</dbReference>
<feature type="signal peptide" evidence="1">
    <location>
        <begin position="1"/>
        <end position="24"/>
    </location>
</feature>